<gene>
    <name evidence="1" type="ORF">CALMAC_LOCUS8844</name>
</gene>
<dbReference type="EMBL" id="CAACVG010007756">
    <property type="protein sequence ID" value="VEN46903.1"/>
    <property type="molecule type" value="Genomic_DNA"/>
</dbReference>
<dbReference type="Proteomes" id="UP000410492">
    <property type="component" value="Unassembled WGS sequence"/>
</dbReference>
<dbReference type="OrthoDB" id="8922241at2759"/>
<sequence length="82" mass="9272">MQLFQANILKLLKIRGYDQECHHTHSQVHLYWDKTKVTSRGYSIRGMVMQNRLGDCSIGQATMDTLVPHSTGTVMASLPHTS</sequence>
<dbReference type="AlphaFoldDB" id="A0A653CGL0"/>
<reference evidence="1 2" key="1">
    <citation type="submission" date="2019-01" db="EMBL/GenBank/DDBJ databases">
        <authorList>
            <person name="Sayadi A."/>
        </authorList>
    </citation>
    <scope>NUCLEOTIDE SEQUENCE [LARGE SCALE GENOMIC DNA]</scope>
</reference>
<proteinExistence type="predicted"/>
<keyword evidence="2" id="KW-1185">Reference proteome</keyword>
<organism evidence="1 2">
    <name type="scientific">Callosobruchus maculatus</name>
    <name type="common">Southern cowpea weevil</name>
    <name type="synonym">Pulse bruchid</name>
    <dbReference type="NCBI Taxonomy" id="64391"/>
    <lineage>
        <taxon>Eukaryota</taxon>
        <taxon>Metazoa</taxon>
        <taxon>Ecdysozoa</taxon>
        <taxon>Arthropoda</taxon>
        <taxon>Hexapoda</taxon>
        <taxon>Insecta</taxon>
        <taxon>Pterygota</taxon>
        <taxon>Neoptera</taxon>
        <taxon>Endopterygota</taxon>
        <taxon>Coleoptera</taxon>
        <taxon>Polyphaga</taxon>
        <taxon>Cucujiformia</taxon>
        <taxon>Chrysomeloidea</taxon>
        <taxon>Chrysomelidae</taxon>
        <taxon>Bruchinae</taxon>
        <taxon>Bruchini</taxon>
        <taxon>Callosobruchus</taxon>
    </lineage>
</organism>
<protein>
    <submittedName>
        <fullName evidence="1">Uncharacterized protein</fullName>
    </submittedName>
</protein>
<evidence type="ECO:0000313" key="1">
    <source>
        <dbReference type="EMBL" id="VEN46903.1"/>
    </source>
</evidence>
<evidence type="ECO:0000313" key="2">
    <source>
        <dbReference type="Proteomes" id="UP000410492"/>
    </source>
</evidence>
<accession>A0A653CGL0</accession>
<name>A0A653CGL0_CALMS</name>